<comment type="caution">
    <text evidence="3">The sequence shown here is derived from an EMBL/GenBank/DDBJ whole genome shotgun (WGS) entry which is preliminary data.</text>
</comment>
<keyword evidence="1" id="KW-0732">Signal</keyword>
<evidence type="ECO:0000256" key="1">
    <source>
        <dbReference type="SAM" id="SignalP"/>
    </source>
</evidence>
<sequence length="585" mass="64076">MWSLAVLGILLVTAEGYSYQRASYAPSGNQINRPQYSQAPQYHSSYAPGHAYIEKSQYQVQHGVQPASQYSVQTLSPAASPGHTYIEKSQYQITHGPQAISSNQFSQNVQINSPAPSYSYSQYPVQPANNVYKVNAPASPGHAYVEKSQYQVLLGGQQAAPAYTQQAYAYGAVSQARPAYSTVSQAVPVINTVSQSSPVYQPVSQARPIYNTVSQVSPVYQQVSQARPIYNAVSHASPVYNTISHSAPLYNTASQTNLVYSPSNSPSPAYNTASVSSSVYNAASQVSSANTVQQKVQYSQVAQAPSPQVNYVQAQPAAQAPRHTYVEKSHYEVALGGPVSHHVDEHHHASEGHAPGHAYVEKSEYQVVIGGESANAHVHSHTQSAGHEYIEKSQYEVQHGAQASSDSYQNVQLHNNVQTGQIQLSQSLLPAQDGTSFLKPYEQTELTKSHEIQSYDALPKVQPVVSKHVYFHVPPADIEEQPKSPQYLPPAPPAKKDYKIIFIKAPSQETNNNAALIQQQLQNQLAAKTEEKTLIYVLSKKPEPQPPIIQQLPAPTEPSKPEVYYVKYKKNSQLQDIVSKISDQK</sequence>
<dbReference type="EMBL" id="JAHIBW010000001">
    <property type="protein sequence ID" value="KAG7313349.1"/>
    <property type="molecule type" value="Genomic_DNA"/>
</dbReference>
<feature type="chain" id="PRO_5045046559" description="DUF243 domain-containing protein" evidence="1">
    <location>
        <begin position="17"/>
        <end position="585"/>
    </location>
</feature>
<gene>
    <name evidence="3" type="ORF">JYU34_000464</name>
</gene>
<reference evidence="3 4" key="1">
    <citation type="submission" date="2021-06" db="EMBL/GenBank/DDBJ databases">
        <title>A haploid diamondback moth (Plutella xylostella L.) genome assembly resolves 31 chromosomes and identifies a diamide resistance mutation.</title>
        <authorList>
            <person name="Ward C.M."/>
            <person name="Perry K.D."/>
            <person name="Baker G."/>
            <person name="Powis K."/>
            <person name="Heckel D.G."/>
            <person name="Baxter S.W."/>
        </authorList>
    </citation>
    <scope>NUCLEOTIDE SEQUENCE [LARGE SCALE GENOMIC DNA]</scope>
    <source>
        <strain evidence="3 4">LV</strain>
        <tissue evidence="3">Single pupa</tissue>
    </source>
</reference>
<keyword evidence="4" id="KW-1185">Reference proteome</keyword>
<feature type="domain" description="DUF243" evidence="2">
    <location>
        <begin position="463"/>
        <end position="571"/>
    </location>
</feature>
<organism evidence="3 4">
    <name type="scientific">Plutella xylostella</name>
    <name type="common">Diamondback moth</name>
    <name type="synonym">Plutella maculipennis</name>
    <dbReference type="NCBI Taxonomy" id="51655"/>
    <lineage>
        <taxon>Eukaryota</taxon>
        <taxon>Metazoa</taxon>
        <taxon>Ecdysozoa</taxon>
        <taxon>Arthropoda</taxon>
        <taxon>Hexapoda</taxon>
        <taxon>Insecta</taxon>
        <taxon>Pterygota</taxon>
        <taxon>Neoptera</taxon>
        <taxon>Endopterygota</taxon>
        <taxon>Lepidoptera</taxon>
        <taxon>Glossata</taxon>
        <taxon>Ditrysia</taxon>
        <taxon>Yponomeutoidea</taxon>
        <taxon>Plutellidae</taxon>
        <taxon>Plutella</taxon>
    </lineage>
</organism>
<protein>
    <recommendedName>
        <fullName evidence="2">DUF243 domain-containing protein</fullName>
    </recommendedName>
</protein>
<dbReference type="PANTHER" id="PTHR31927">
    <property type="entry name" value="FI07246P-RELATED-RELATED"/>
    <property type="match status" value="1"/>
</dbReference>
<evidence type="ECO:0000313" key="3">
    <source>
        <dbReference type="EMBL" id="KAG7313349.1"/>
    </source>
</evidence>
<accession>A0ABQ7R7S5</accession>
<evidence type="ECO:0000313" key="4">
    <source>
        <dbReference type="Proteomes" id="UP000823941"/>
    </source>
</evidence>
<dbReference type="InterPro" id="IPR004145">
    <property type="entry name" value="DUF243"/>
</dbReference>
<proteinExistence type="predicted"/>
<feature type="signal peptide" evidence="1">
    <location>
        <begin position="1"/>
        <end position="16"/>
    </location>
</feature>
<dbReference type="SMART" id="SM00690">
    <property type="entry name" value="DM5"/>
    <property type="match status" value="1"/>
</dbReference>
<evidence type="ECO:0000259" key="2">
    <source>
        <dbReference type="SMART" id="SM00690"/>
    </source>
</evidence>
<dbReference type="Pfam" id="PF03103">
    <property type="entry name" value="DUF243"/>
    <property type="match status" value="1"/>
</dbReference>
<name>A0ABQ7R7S5_PLUXY</name>
<dbReference type="Proteomes" id="UP000823941">
    <property type="component" value="Chromosome 1"/>
</dbReference>